<evidence type="ECO:0000313" key="3">
    <source>
        <dbReference type="Proteomes" id="UP001302745"/>
    </source>
</evidence>
<accession>A0AAN6VNN0</accession>
<gene>
    <name evidence="2" type="ORF">C8A00DRAFT_33661</name>
</gene>
<dbReference type="Proteomes" id="UP001302745">
    <property type="component" value="Unassembled WGS sequence"/>
</dbReference>
<proteinExistence type="predicted"/>
<organism evidence="2 3">
    <name type="scientific">Chaetomidium leptoderma</name>
    <dbReference type="NCBI Taxonomy" id="669021"/>
    <lineage>
        <taxon>Eukaryota</taxon>
        <taxon>Fungi</taxon>
        <taxon>Dikarya</taxon>
        <taxon>Ascomycota</taxon>
        <taxon>Pezizomycotina</taxon>
        <taxon>Sordariomycetes</taxon>
        <taxon>Sordariomycetidae</taxon>
        <taxon>Sordariales</taxon>
        <taxon>Chaetomiaceae</taxon>
        <taxon>Chaetomidium</taxon>
    </lineage>
</organism>
<feature type="region of interest" description="Disordered" evidence="1">
    <location>
        <begin position="1"/>
        <end position="23"/>
    </location>
</feature>
<feature type="region of interest" description="Disordered" evidence="1">
    <location>
        <begin position="165"/>
        <end position="190"/>
    </location>
</feature>
<keyword evidence="3" id="KW-1185">Reference proteome</keyword>
<comment type="caution">
    <text evidence="2">The sequence shown here is derived from an EMBL/GenBank/DDBJ whole genome shotgun (WGS) entry which is preliminary data.</text>
</comment>
<reference evidence="2" key="2">
    <citation type="submission" date="2023-05" db="EMBL/GenBank/DDBJ databases">
        <authorList>
            <consortium name="Lawrence Berkeley National Laboratory"/>
            <person name="Steindorff A."/>
            <person name="Hensen N."/>
            <person name="Bonometti L."/>
            <person name="Westerberg I."/>
            <person name="Brannstrom I.O."/>
            <person name="Guillou S."/>
            <person name="Cros-Aarteil S."/>
            <person name="Calhoun S."/>
            <person name="Haridas S."/>
            <person name="Kuo A."/>
            <person name="Mondo S."/>
            <person name="Pangilinan J."/>
            <person name="Riley R."/>
            <person name="Labutti K."/>
            <person name="Andreopoulos B."/>
            <person name="Lipzen A."/>
            <person name="Chen C."/>
            <person name="Yanf M."/>
            <person name="Daum C."/>
            <person name="Ng V."/>
            <person name="Clum A."/>
            <person name="Ohm R."/>
            <person name="Martin F."/>
            <person name="Silar P."/>
            <person name="Natvig D."/>
            <person name="Lalanne C."/>
            <person name="Gautier V."/>
            <person name="Ament-Velasquez S.L."/>
            <person name="Kruys A."/>
            <person name="Hutchinson M.I."/>
            <person name="Powell A.J."/>
            <person name="Barry K."/>
            <person name="Miller A.N."/>
            <person name="Grigoriev I.V."/>
            <person name="Debuchy R."/>
            <person name="Gladieux P."/>
            <person name="Thoren M.H."/>
            <person name="Johannesson H."/>
        </authorList>
    </citation>
    <scope>NUCLEOTIDE SEQUENCE</scope>
    <source>
        <strain evidence="2">CBS 538.74</strain>
    </source>
</reference>
<evidence type="ECO:0000256" key="1">
    <source>
        <dbReference type="SAM" id="MobiDB-lite"/>
    </source>
</evidence>
<feature type="compositionally biased region" description="Low complexity" evidence="1">
    <location>
        <begin position="123"/>
        <end position="138"/>
    </location>
</feature>
<feature type="compositionally biased region" description="Low complexity" evidence="1">
    <location>
        <begin position="170"/>
        <end position="185"/>
    </location>
</feature>
<reference evidence="2" key="1">
    <citation type="journal article" date="2023" name="Mol. Phylogenet. Evol.">
        <title>Genome-scale phylogeny and comparative genomics of the fungal order Sordariales.</title>
        <authorList>
            <person name="Hensen N."/>
            <person name="Bonometti L."/>
            <person name="Westerberg I."/>
            <person name="Brannstrom I.O."/>
            <person name="Guillou S."/>
            <person name="Cros-Aarteil S."/>
            <person name="Calhoun S."/>
            <person name="Haridas S."/>
            <person name="Kuo A."/>
            <person name="Mondo S."/>
            <person name="Pangilinan J."/>
            <person name="Riley R."/>
            <person name="LaButti K."/>
            <person name="Andreopoulos B."/>
            <person name="Lipzen A."/>
            <person name="Chen C."/>
            <person name="Yan M."/>
            <person name="Daum C."/>
            <person name="Ng V."/>
            <person name="Clum A."/>
            <person name="Steindorff A."/>
            <person name="Ohm R.A."/>
            <person name="Martin F."/>
            <person name="Silar P."/>
            <person name="Natvig D.O."/>
            <person name="Lalanne C."/>
            <person name="Gautier V."/>
            <person name="Ament-Velasquez S.L."/>
            <person name="Kruys A."/>
            <person name="Hutchinson M.I."/>
            <person name="Powell A.J."/>
            <person name="Barry K."/>
            <person name="Miller A.N."/>
            <person name="Grigoriev I.V."/>
            <person name="Debuchy R."/>
            <person name="Gladieux P."/>
            <person name="Hiltunen Thoren M."/>
            <person name="Johannesson H."/>
        </authorList>
    </citation>
    <scope>NUCLEOTIDE SEQUENCE</scope>
    <source>
        <strain evidence="2">CBS 538.74</strain>
    </source>
</reference>
<dbReference type="AlphaFoldDB" id="A0AAN6VNN0"/>
<feature type="region of interest" description="Disordered" evidence="1">
    <location>
        <begin position="37"/>
        <end position="138"/>
    </location>
</feature>
<sequence length="458" mass="50498">MQQMEARSEEAENHRVRLEAKQDENTRLLTNIANEMRDSMTRLVPPADLTANANRENGAPLVPDGGNERAQHQPVDQRSTPGPMIQARENTEQDKENQIAGGGEVASETRASAQNKRPLIQNSEAGPSAAAKRAKTAQENAAAAAGPLLPSAGAGLLASFQLRPPVERQPGAPSAPGAGTGPAPFGDDEDRGDQWAWEFLSFLKRMDCTSDKDMLRLKKYVKGRQSCEFPLCTDSPTRRAKFCYFLKVGGRLSTTLRYNPSNRPAQPRASEEEVENLDIFETCLERRRSAAAAAANSAHSNNDKKNNHLPPRYLVPLGEVYRACRSAAALGLEEVASTNFFVFMDVTRPSKSLWLIYRYERPPLAGEEGGLWRSIAFANPQREPVFQSDGKAFDTACLLDDVREWRGPADEMVVDSGRFAAALPRGVRSLILRPVLNTPILYRLREDMKQGWEGPVGE</sequence>
<dbReference type="EMBL" id="MU856936">
    <property type="protein sequence ID" value="KAK4153571.1"/>
    <property type="molecule type" value="Genomic_DNA"/>
</dbReference>
<name>A0AAN6VNN0_9PEZI</name>
<evidence type="ECO:0000313" key="2">
    <source>
        <dbReference type="EMBL" id="KAK4153571.1"/>
    </source>
</evidence>
<protein>
    <submittedName>
        <fullName evidence="2">Uncharacterized protein</fullName>
    </submittedName>
</protein>